<gene>
    <name evidence="2" type="ORF">MRN14_15600</name>
</gene>
<keyword evidence="2" id="KW-0378">Hydrolase</keyword>
<keyword evidence="2" id="KW-0540">Nuclease</keyword>
<dbReference type="InterPro" id="IPR003615">
    <property type="entry name" value="HNH_nuc"/>
</dbReference>
<proteinExistence type="predicted"/>
<evidence type="ECO:0000259" key="1">
    <source>
        <dbReference type="Pfam" id="PF13391"/>
    </source>
</evidence>
<evidence type="ECO:0000313" key="2">
    <source>
        <dbReference type="EMBL" id="XAG79874.1"/>
    </source>
</evidence>
<sequence>MPVSFEKLNIGQEYERPYLADIWGYKGFQAISRGVVTPSRTKFIILFVTKQKQEALTQYNDYLDGDLLHWEGEKKHSSDTRVINARSANDEIHLFYRDIHHTPFVYYGQIHLKEHRLLSSSPSQFVFSIRNENRSPDIFQDIETHQCEFKSLDQTEKDSIVKSRIGQGLFRDGVVELWGSCSVTGLSNHSLLRASHIKPWRDSSNQERIDPMNGLLLQPTLDHLFDLGLITFSETGKIIVSKKISQDDINKLELKFELNFKLREIHKRTMEYMKYHRKHVFKA</sequence>
<dbReference type="Pfam" id="PF13391">
    <property type="entry name" value="HNH_2"/>
    <property type="match status" value="1"/>
</dbReference>
<dbReference type="AlphaFoldDB" id="A0AAU6UZH2"/>
<organism evidence="2">
    <name type="scientific">bacterium 19NY03SH02</name>
    <dbReference type="NCBI Taxonomy" id="2920631"/>
    <lineage>
        <taxon>Bacteria</taxon>
    </lineage>
</organism>
<dbReference type="EMBL" id="CP095354">
    <property type="protein sequence ID" value="XAG79874.1"/>
    <property type="molecule type" value="Genomic_DNA"/>
</dbReference>
<protein>
    <submittedName>
        <fullName evidence="2">HNH endonuclease</fullName>
    </submittedName>
</protein>
<reference evidence="2" key="1">
    <citation type="submission" date="2022-03" db="EMBL/GenBank/DDBJ databases">
        <title>Sea Food Isolates.</title>
        <authorList>
            <person name="Li c."/>
        </authorList>
    </citation>
    <scope>NUCLEOTIDE SEQUENCE</scope>
    <source>
        <strain evidence="2">19NY03SH02</strain>
    </source>
</reference>
<feature type="domain" description="HNH nuclease" evidence="1">
    <location>
        <begin position="181"/>
        <end position="232"/>
    </location>
</feature>
<name>A0AAU6UZH2_UNCXX</name>
<dbReference type="GO" id="GO:0004519">
    <property type="term" value="F:endonuclease activity"/>
    <property type="evidence" value="ECO:0007669"/>
    <property type="project" value="UniProtKB-KW"/>
</dbReference>
<keyword evidence="2" id="KW-0255">Endonuclease</keyword>
<accession>A0AAU6UZH2</accession>